<dbReference type="HAMAP" id="MF_00163">
    <property type="entry name" value="Pep_deformylase"/>
    <property type="match status" value="1"/>
</dbReference>
<dbReference type="PANTHER" id="PTHR10458:SF2">
    <property type="entry name" value="PEPTIDE DEFORMYLASE, MITOCHONDRIAL"/>
    <property type="match status" value="1"/>
</dbReference>
<proteinExistence type="inferred from homology"/>
<organism evidence="8 9">
    <name type="scientific">Timema podura</name>
    <name type="common">Walking stick</name>
    <dbReference type="NCBI Taxonomy" id="61482"/>
    <lineage>
        <taxon>Eukaryota</taxon>
        <taxon>Metazoa</taxon>
        <taxon>Ecdysozoa</taxon>
        <taxon>Arthropoda</taxon>
        <taxon>Hexapoda</taxon>
        <taxon>Insecta</taxon>
        <taxon>Pterygota</taxon>
        <taxon>Neoptera</taxon>
        <taxon>Polyneoptera</taxon>
        <taxon>Phasmatodea</taxon>
        <taxon>Timematodea</taxon>
        <taxon>Timematoidea</taxon>
        <taxon>Timematidae</taxon>
        <taxon>Timema</taxon>
    </lineage>
</organism>
<comment type="caution">
    <text evidence="8">The sequence shown here is derived from an EMBL/GenBank/DDBJ whole genome shotgun (WGS) entry which is preliminary data.</text>
</comment>
<feature type="non-terminal residue" evidence="8">
    <location>
        <position position="249"/>
    </location>
</feature>
<dbReference type="InterPro" id="IPR023635">
    <property type="entry name" value="Peptide_deformylase"/>
</dbReference>
<evidence type="ECO:0000256" key="7">
    <source>
        <dbReference type="RuleBase" id="RU362111"/>
    </source>
</evidence>
<evidence type="ECO:0000256" key="4">
    <source>
        <dbReference type="ARBA" id="ARBA00022801"/>
    </source>
</evidence>
<dbReference type="EMBL" id="CAJPIN010002749">
    <property type="protein sequence ID" value="CAG2055663.1"/>
    <property type="molecule type" value="Genomic_DNA"/>
</dbReference>
<keyword evidence="4 7" id="KW-0378">Hydrolase</keyword>
<dbReference type="InterPro" id="IPR036821">
    <property type="entry name" value="Peptide_deformylase_sf"/>
</dbReference>
<keyword evidence="5 7" id="KW-0648">Protein biosynthesis</keyword>
<dbReference type="PANTHER" id="PTHR10458">
    <property type="entry name" value="PEPTIDE DEFORMYLASE"/>
    <property type="match status" value="1"/>
</dbReference>
<sequence>RAYVGYVLTQRVIDFVVLTKVEGEKDLENFWRPAPPMPPYSHVCQIGDPILRYEAEPVIQSEIHSDRIQKVVKKLKKVLYTYDSVGISAPQIGIPLKIFIIEFREDRKKEISPEIYKLRDMSTIPLQVFINPEMKVQNYEKLVFPEGCESVRGFAADVPRYKEVTVSCECLLVLNWAGLNERGEAVSLQVAGWPARIVQHEMDHLIGRLYTDSMMRSSLACTAWHQVNVSGGKLHIPYTPKKKNYSYRN</sequence>
<evidence type="ECO:0000313" key="9">
    <source>
        <dbReference type="Proteomes" id="UP001153148"/>
    </source>
</evidence>
<dbReference type="Proteomes" id="UP001153148">
    <property type="component" value="Unassembled WGS sequence"/>
</dbReference>
<evidence type="ECO:0000256" key="6">
    <source>
        <dbReference type="ARBA" id="ARBA00037114"/>
    </source>
</evidence>
<dbReference type="NCBIfam" id="NF001159">
    <property type="entry name" value="PRK00150.1-3"/>
    <property type="match status" value="1"/>
</dbReference>
<evidence type="ECO:0000256" key="5">
    <source>
        <dbReference type="ARBA" id="ARBA00022917"/>
    </source>
</evidence>
<dbReference type="CDD" id="cd00487">
    <property type="entry name" value="Pep_deformylase"/>
    <property type="match status" value="1"/>
</dbReference>
<evidence type="ECO:0000256" key="2">
    <source>
        <dbReference type="ARBA" id="ARBA00012175"/>
    </source>
</evidence>
<dbReference type="SUPFAM" id="SSF56420">
    <property type="entry name" value="Peptide deformylase"/>
    <property type="match status" value="1"/>
</dbReference>
<comment type="catalytic activity">
    <reaction evidence="7">
        <text>N-terminal N-formyl-L-methionyl-[peptide] + H2O = N-terminal L-methionyl-[peptide] + formate</text>
        <dbReference type="Rhea" id="RHEA:24420"/>
        <dbReference type="Rhea" id="RHEA-COMP:10639"/>
        <dbReference type="Rhea" id="RHEA-COMP:10640"/>
        <dbReference type="ChEBI" id="CHEBI:15377"/>
        <dbReference type="ChEBI" id="CHEBI:15740"/>
        <dbReference type="ChEBI" id="CHEBI:49298"/>
        <dbReference type="ChEBI" id="CHEBI:64731"/>
        <dbReference type="EC" id="3.5.1.88"/>
    </reaction>
</comment>
<name>A0ABN7NIE9_TIMPD</name>
<evidence type="ECO:0000256" key="1">
    <source>
        <dbReference type="ARBA" id="ARBA00010759"/>
    </source>
</evidence>
<feature type="non-terminal residue" evidence="8">
    <location>
        <position position="1"/>
    </location>
</feature>
<reference evidence="8" key="1">
    <citation type="submission" date="2021-03" db="EMBL/GenBank/DDBJ databases">
        <authorList>
            <person name="Tran Van P."/>
        </authorList>
    </citation>
    <scope>NUCLEOTIDE SEQUENCE</scope>
</reference>
<accession>A0ABN7NIE9</accession>
<dbReference type="EC" id="3.5.1.88" evidence="2 7"/>
<evidence type="ECO:0000256" key="3">
    <source>
        <dbReference type="ARBA" id="ARBA00022723"/>
    </source>
</evidence>
<keyword evidence="9" id="KW-1185">Reference proteome</keyword>
<dbReference type="Gene3D" id="3.90.45.10">
    <property type="entry name" value="Peptide deformylase"/>
    <property type="match status" value="1"/>
</dbReference>
<keyword evidence="3 7" id="KW-0479">Metal-binding</keyword>
<evidence type="ECO:0000313" key="8">
    <source>
        <dbReference type="EMBL" id="CAG2055663.1"/>
    </source>
</evidence>
<dbReference type="PRINTS" id="PR01576">
    <property type="entry name" value="PDEFORMYLASE"/>
</dbReference>
<comment type="function">
    <text evidence="6 7">Removes the formyl group from the N-terminal Met of newly synthesized proteins.</text>
</comment>
<comment type="similarity">
    <text evidence="1 7">Belongs to the polypeptide deformylase family.</text>
</comment>
<gene>
    <name evidence="8" type="ORF">TPAB3V08_LOCUS2663</name>
</gene>
<dbReference type="Pfam" id="PF01327">
    <property type="entry name" value="Pep_deformylase"/>
    <property type="match status" value="1"/>
</dbReference>
<protein>
    <recommendedName>
        <fullName evidence="2 7">Peptide deformylase</fullName>
        <ecNumber evidence="2 7">3.5.1.88</ecNumber>
    </recommendedName>
</protein>